<proteinExistence type="predicted"/>
<gene>
    <name evidence="3" type="ORF">GCM10017621_03240</name>
</gene>
<evidence type="ECO:0000313" key="3">
    <source>
        <dbReference type="EMBL" id="GLK50816.1"/>
    </source>
</evidence>
<feature type="transmembrane region" description="Helical" evidence="2">
    <location>
        <begin position="134"/>
        <end position="162"/>
    </location>
</feature>
<feature type="region of interest" description="Disordered" evidence="1">
    <location>
        <begin position="330"/>
        <end position="349"/>
    </location>
</feature>
<keyword evidence="2" id="KW-1133">Transmembrane helix</keyword>
<reference evidence="3" key="1">
    <citation type="journal article" date="2014" name="Int. J. Syst. Evol. Microbiol.">
        <title>Complete genome sequence of Corynebacterium casei LMG S-19264T (=DSM 44701T), isolated from a smear-ripened cheese.</title>
        <authorList>
            <consortium name="US DOE Joint Genome Institute (JGI-PGF)"/>
            <person name="Walter F."/>
            <person name="Albersmeier A."/>
            <person name="Kalinowski J."/>
            <person name="Ruckert C."/>
        </authorList>
    </citation>
    <scope>NUCLEOTIDE SEQUENCE</scope>
    <source>
        <strain evidence="3">VKM B-1513</strain>
    </source>
</reference>
<keyword evidence="2" id="KW-0812">Transmembrane</keyword>
<sequence>MTVRSFDIGNAIFHFFKRFGENPGGALWIMICQTVLVGLLAAAGVALFVPVWDNLSQLIILDDAGQLSDEEAVRRVFGMLMPIMGFMPFIALAGIALALMSQAAWLRFLTRGEVKPGLPFRLGGDEFRLLGVNILYWVLGVVIYFGFMTFFAISVVGAGVAAGGRDANVFTGAAGGLIVALIVLVLLIAVLVIAVRMACAPALTVHQSRFRFFESWTATRGVFWHMLVSYIAVAVMAFILSSIIGGFIQLAFLGALWPVLMEFITLEASGAKADPQQVIDAISNIFANPVTMGMIGLGFVLSYLMQIVWEGMWHGVAAYNAQRVGEEGSADDRTVLERDHPMGASPREG</sequence>
<reference evidence="3" key="2">
    <citation type="submission" date="2023-01" db="EMBL/GenBank/DDBJ databases">
        <authorList>
            <person name="Sun Q."/>
            <person name="Evtushenko L."/>
        </authorList>
    </citation>
    <scope>NUCLEOTIDE SEQUENCE</scope>
    <source>
        <strain evidence="3">VKM B-1513</strain>
    </source>
</reference>
<feature type="transmembrane region" description="Helical" evidence="2">
    <location>
        <begin position="26"/>
        <end position="49"/>
    </location>
</feature>
<dbReference type="EMBL" id="BSFE01000001">
    <property type="protein sequence ID" value="GLK50816.1"/>
    <property type="molecule type" value="Genomic_DNA"/>
</dbReference>
<keyword evidence="2" id="KW-0472">Membrane</keyword>
<comment type="caution">
    <text evidence="3">The sequence shown here is derived from an EMBL/GenBank/DDBJ whole genome shotgun (WGS) entry which is preliminary data.</text>
</comment>
<feature type="transmembrane region" description="Helical" evidence="2">
    <location>
        <begin position="247"/>
        <end position="266"/>
    </location>
</feature>
<organism evidence="3 4">
    <name type="scientific">Maricaulis virginensis</name>
    <dbReference type="NCBI Taxonomy" id="144022"/>
    <lineage>
        <taxon>Bacteria</taxon>
        <taxon>Pseudomonadati</taxon>
        <taxon>Pseudomonadota</taxon>
        <taxon>Alphaproteobacteria</taxon>
        <taxon>Maricaulales</taxon>
        <taxon>Maricaulaceae</taxon>
        <taxon>Maricaulis</taxon>
    </lineage>
</organism>
<accession>A0A9W6MMF1</accession>
<name>A0A9W6MMF1_9PROT</name>
<evidence type="ECO:0000256" key="1">
    <source>
        <dbReference type="SAM" id="MobiDB-lite"/>
    </source>
</evidence>
<feature type="transmembrane region" description="Helical" evidence="2">
    <location>
        <begin position="174"/>
        <end position="203"/>
    </location>
</feature>
<dbReference type="Proteomes" id="UP001143486">
    <property type="component" value="Unassembled WGS sequence"/>
</dbReference>
<dbReference type="AlphaFoldDB" id="A0A9W6MMF1"/>
<evidence type="ECO:0000256" key="2">
    <source>
        <dbReference type="SAM" id="Phobius"/>
    </source>
</evidence>
<protein>
    <submittedName>
        <fullName evidence="3">Uncharacterized protein</fullName>
    </submittedName>
</protein>
<feature type="transmembrane region" description="Helical" evidence="2">
    <location>
        <begin position="286"/>
        <end position="304"/>
    </location>
</feature>
<feature type="transmembrane region" description="Helical" evidence="2">
    <location>
        <begin position="83"/>
        <end position="105"/>
    </location>
</feature>
<evidence type="ECO:0000313" key="4">
    <source>
        <dbReference type="Proteomes" id="UP001143486"/>
    </source>
</evidence>
<feature type="transmembrane region" description="Helical" evidence="2">
    <location>
        <begin position="223"/>
        <end position="240"/>
    </location>
</feature>
<dbReference type="RefSeq" id="WP_271185213.1">
    <property type="nucleotide sequence ID" value="NZ_BSFE01000001.1"/>
</dbReference>
<keyword evidence="4" id="KW-1185">Reference proteome</keyword>